<evidence type="ECO:0000256" key="1">
    <source>
        <dbReference type="ARBA" id="ARBA00004448"/>
    </source>
</evidence>
<dbReference type="Gene3D" id="1.50.40.10">
    <property type="entry name" value="Mitochondrial carrier domain"/>
    <property type="match status" value="1"/>
</dbReference>
<evidence type="ECO:0000256" key="2">
    <source>
        <dbReference type="ARBA" id="ARBA00022448"/>
    </source>
</evidence>
<keyword evidence="4" id="KW-0677">Repeat</keyword>
<evidence type="ECO:0000256" key="10">
    <source>
        <dbReference type="RuleBase" id="RU000488"/>
    </source>
</evidence>
<evidence type="ECO:0000256" key="6">
    <source>
        <dbReference type="ARBA" id="ARBA00022989"/>
    </source>
</evidence>
<keyword evidence="5" id="KW-0999">Mitochondrion inner membrane</keyword>
<dbReference type="PROSITE" id="PS50920">
    <property type="entry name" value="SOLCAR"/>
    <property type="match status" value="3"/>
</dbReference>
<reference evidence="11" key="1">
    <citation type="journal article" date="2020" name="Appl. Microbiol. Biotechnol.">
        <title>Identification and importance of mitochondrial citrate carriers and ATP citrate lyase for glycolipid production in Starmerella bombicola.</title>
        <authorList>
            <person name="Jezierska S."/>
            <person name="Claus S."/>
            <person name="Van Bogaert I.N.A."/>
        </authorList>
    </citation>
    <scope>NUCLEOTIDE SEQUENCE</scope>
</reference>
<keyword evidence="8 9" id="KW-0472">Membrane</keyword>
<keyword evidence="2 10" id="KW-0813">Transport</keyword>
<dbReference type="InterPro" id="IPR018108">
    <property type="entry name" value="MCP_transmembrane"/>
</dbReference>
<dbReference type="PRINTS" id="PR00926">
    <property type="entry name" value="MITOCARRIER"/>
</dbReference>
<dbReference type="SUPFAM" id="SSF103506">
    <property type="entry name" value="Mitochondrial carrier"/>
    <property type="match status" value="1"/>
</dbReference>
<evidence type="ECO:0000256" key="9">
    <source>
        <dbReference type="PROSITE-ProRule" id="PRU00282"/>
    </source>
</evidence>
<dbReference type="GO" id="GO:0055085">
    <property type="term" value="P:transmembrane transport"/>
    <property type="evidence" value="ECO:0007669"/>
    <property type="project" value="InterPro"/>
</dbReference>
<evidence type="ECO:0000256" key="4">
    <source>
        <dbReference type="ARBA" id="ARBA00022737"/>
    </source>
</evidence>
<evidence type="ECO:0000313" key="11">
    <source>
        <dbReference type="EMBL" id="QKK35446.1"/>
    </source>
</evidence>
<dbReference type="EMBL" id="MT179578">
    <property type="protein sequence ID" value="QKK35446.1"/>
    <property type="molecule type" value="mRNA"/>
</dbReference>
<evidence type="ECO:0000256" key="3">
    <source>
        <dbReference type="ARBA" id="ARBA00022692"/>
    </source>
</evidence>
<proteinExistence type="evidence at transcript level"/>
<feature type="repeat" description="Solcar" evidence="9">
    <location>
        <begin position="141"/>
        <end position="234"/>
    </location>
</feature>
<organism evidence="11">
    <name type="scientific">Starmerella bombicola</name>
    <name type="common">Yeast</name>
    <name type="synonym">Candida bombicola</name>
    <dbReference type="NCBI Taxonomy" id="75736"/>
    <lineage>
        <taxon>Eukaryota</taxon>
        <taxon>Fungi</taxon>
        <taxon>Dikarya</taxon>
        <taxon>Ascomycota</taxon>
        <taxon>Saccharomycotina</taxon>
        <taxon>Dipodascomycetes</taxon>
        <taxon>Dipodascales</taxon>
        <taxon>Trichomonascaceae</taxon>
        <taxon>Starmerella</taxon>
    </lineage>
</organism>
<accession>A0A6M8Y3I8</accession>
<name>A0A6M8Y3I8_STABO</name>
<feature type="repeat" description="Solcar" evidence="9">
    <location>
        <begin position="1"/>
        <end position="38"/>
    </location>
</feature>
<evidence type="ECO:0000256" key="7">
    <source>
        <dbReference type="ARBA" id="ARBA00023128"/>
    </source>
</evidence>
<dbReference type="Pfam" id="PF00153">
    <property type="entry name" value="Mito_carr"/>
    <property type="match status" value="3"/>
</dbReference>
<comment type="subcellular location">
    <subcellularLocation>
        <location evidence="1">Mitochondrion inner membrane</location>
        <topology evidence="1">Multi-pass membrane protein</topology>
    </subcellularLocation>
</comment>
<keyword evidence="7" id="KW-0496">Mitochondrion</keyword>
<dbReference type="InterPro" id="IPR002067">
    <property type="entry name" value="MCP"/>
</dbReference>
<dbReference type="GO" id="GO:0005743">
    <property type="term" value="C:mitochondrial inner membrane"/>
    <property type="evidence" value="ECO:0007669"/>
    <property type="project" value="UniProtKB-SubCell"/>
</dbReference>
<keyword evidence="3 9" id="KW-0812">Transmembrane</keyword>
<protein>
    <submittedName>
        <fullName evidence="11">Mitochondrial YP011</fullName>
    </submittedName>
</protein>
<gene>
    <name evidence="11" type="primary">YP011</name>
</gene>
<evidence type="ECO:0000256" key="8">
    <source>
        <dbReference type="ARBA" id="ARBA00023136"/>
    </source>
</evidence>
<comment type="similarity">
    <text evidence="10">Belongs to the mitochondrial carrier (TC 2.A.29) family.</text>
</comment>
<sequence>MWQEEGWRGMFRGNGLNCVRVVPYSAVQFCTYTSVKAALGPTLANEWQGKVLSGMAGGVVSVVATYPMDLVRTRLSIQTAQISSKLKRADIKKPPGMWHLLVQMYRTEGGVASLYRGLIPTTLGIAPYVGINFASYEYFKDNWLRGNSMLAGAISGGLAQSITYPFDILRRRFQVKTLSQGSLGYSYDGTWDAFRQIVAKEGWKGLYKGYVPHVAKVVPSMAASFWTFETVKKALNSL</sequence>
<feature type="repeat" description="Solcar" evidence="9">
    <location>
        <begin position="45"/>
        <end position="140"/>
    </location>
</feature>
<dbReference type="PANTHER" id="PTHR24089">
    <property type="entry name" value="SOLUTE CARRIER FAMILY 25"/>
    <property type="match status" value="1"/>
</dbReference>
<keyword evidence="6" id="KW-1133">Transmembrane helix</keyword>
<dbReference type="AlphaFoldDB" id="A0A6M8Y3I8"/>
<evidence type="ECO:0000256" key="5">
    <source>
        <dbReference type="ARBA" id="ARBA00022792"/>
    </source>
</evidence>
<dbReference type="InterPro" id="IPR023395">
    <property type="entry name" value="MCP_dom_sf"/>
</dbReference>